<gene>
    <name evidence="1" type="ORF">SDC9_83983</name>
</gene>
<dbReference type="Pfam" id="PF10722">
    <property type="entry name" value="YbjN"/>
    <property type="match status" value="1"/>
</dbReference>
<sequence length="66" mass="7593">MLDAVNTLNVKYRWLSFYIDGDEEVTCNADSVLNAETSAEVCFNLLVRFITIVDEAYPELMKALWK</sequence>
<dbReference type="EMBL" id="VSSQ01007919">
    <property type="protein sequence ID" value="MPM37372.1"/>
    <property type="molecule type" value="Genomic_DNA"/>
</dbReference>
<protein>
    <submittedName>
        <fullName evidence="1">Uncharacterized protein</fullName>
    </submittedName>
</protein>
<evidence type="ECO:0000313" key="1">
    <source>
        <dbReference type="EMBL" id="MPM37372.1"/>
    </source>
</evidence>
<reference evidence="1" key="1">
    <citation type="submission" date="2019-08" db="EMBL/GenBank/DDBJ databases">
        <authorList>
            <person name="Kucharzyk K."/>
            <person name="Murdoch R.W."/>
            <person name="Higgins S."/>
            <person name="Loffler F."/>
        </authorList>
    </citation>
    <scope>NUCLEOTIDE SEQUENCE</scope>
</reference>
<proteinExistence type="predicted"/>
<organism evidence="1">
    <name type="scientific">bioreactor metagenome</name>
    <dbReference type="NCBI Taxonomy" id="1076179"/>
    <lineage>
        <taxon>unclassified sequences</taxon>
        <taxon>metagenomes</taxon>
        <taxon>ecological metagenomes</taxon>
    </lineage>
</organism>
<name>A0A644Z979_9ZZZZ</name>
<dbReference type="InterPro" id="IPR019660">
    <property type="entry name" value="Put_sensory_transdc_reg_YbjN"/>
</dbReference>
<dbReference type="AlphaFoldDB" id="A0A644Z979"/>
<comment type="caution">
    <text evidence="1">The sequence shown here is derived from an EMBL/GenBank/DDBJ whole genome shotgun (WGS) entry which is preliminary data.</text>
</comment>
<accession>A0A644Z979</accession>